<reference evidence="1" key="1">
    <citation type="submission" date="2019-08" db="EMBL/GenBank/DDBJ databases">
        <authorList>
            <person name="Kucharzyk K."/>
            <person name="Murdoch R.W."/>
            <person name="Higgins S."/>
            <person name="Loffler F."/>
        </authorList>
    </citation>
    <scope>NUCLEOTIDE SEQUENCE</scope>
</reference>
<organism evidence="1">
    <name type="scientific">bioreactor metagenome</name>
    <dbReference type="NCBI Taxonomy" id="1076179"/>
    <lineage>
        <taxon>unclassified sequences</taxon>
        <taxon>metagenomes</taxon>
        <taxon>ecological metagenomes</taxon>
    </lineage>
</organism>
<accession>A0A645G9I5</accession>
<proteinExistence type="predicted"/>
<dbReference type="EMBL" id="VSSQ01072111">
    <property type="protein sequence ID" value="MPN23558.1"/>
    <property type="molecule type" value="Genomic_DNA"/>
</dbReference>
<protein>
    <submittedName>
        <fullName evidence="1">Uncharacterized protein</fullName>
    </submittedName>
</protein>
<sequence length="132" mass="15104">MNQPDIGILLGFNRYLKADAGHHARRREEADIPLQQPIERNLFSLVGDDIGAQKPTFDYEHADAVRRAVMDDSALRDAAKNRCLFQRLLILFGELFPDWQICVESHTVPPKSCLFRLYRVLKNSACFSGIFL</sequence>
<dbReference type="AlphaFoldDB" id="A0A645G9I5"/>
<comment type="caution">
    <text evidence="1">The sequence shown here is derived from an EMBL/GenBank/DDBJ whole genome shotgun (WGS) entry which is preliminary data.</text>
</comment>
<evidence type="ECO:0000313" key="1">
    <source>
        <dbReference type="EMBL" id="MPN23558.1"/>
    </source>
</evidence>
<name>A0A645G9I5_9ZZZZ</name>
<gene>
    <name evidence="1" type="ORF">SDC9_170950</name>
</gene>